<proteinExistence type="inferred from homology"/>
<evidence type="ECO:0000256" key="9">
    <source>
        <dbReference type="ARBA" id="ARBA00022982"/>
    </source>
</evidence>
<evidence type="ECO:0000256" key="4">
    <source>
        <dbReference type="ARBA" id="ARBA00022448"/>
    </source>
</evidence>
<feature type="transmembrane region" description="Helical" evidence="16">
    <location>
        <begin position="453"/>
        <end position="471"/>
    </location>
</feature>
<comment type="catalytic activity">
    <reaction evidence="15 16">
        <text>a ubiquinone + NADH + 5 H(+)(in) = a ubiquinol + NAD(+) + 4 H(+)(out)</text>
        <dbReference type="Rhea" id="RHEA:29091"/>
        <dbReference type="Rhea" id="RHEA-COMP:9565"/>
        <dbReference type="Rhea" id="RHEA-COMP:9566"/>
        <dbReference type="ChEBI" id="CHEBI:15378"/>
        <dbReference type="ChEBI" id="CHEBI:16389"/>
        <dbReference type="ChEBI" id="CHEBI:17976"/>
        <dbReference type="ChEBI" id="CHEBI:57540"/>
        <dbReference type="ChEBI" id="CHEBI:57945"/>
        <dbReference type="EC" id="7.1.1.2"/>
    </reaction>
</comment>
<comment type="subcellular location">
    <subcellularLocation>
        <location evidence="1">Mitochondrion inner membrane</location>
        <topology evidence="1">Multi-pass membrane protein</topology>
    </subcellularLocation>
</comment>
<feature type="transmembrane region" description="Helical" evidence="16">
    <location>
        <begin position="606"/>
        <end position="624"/>
    </location>
</feature>
<dbReference type="GO" id="GO:0003954">
    <property type="term" value="F:NADH dehydrogenase activity"/>
    <property type="evidence" value="ECO:0007669"/>
    <property type="project" value="TreeGrafter"/>
</dbReference>
<dbReference type="GO" id="GO:0008137">
    <property type="term" value="F:NADH dehydrogenase (ubiquinone) activity"/>
    <property type="evidence" value="ECO:0007669"/>
    <property type="project" value="UniProtKB-EC"/>
</dbReference>
<keyword evidence="14 16" id="KW-0472">Membrane</keyword>
<dbReference type="AlphaFoldDB" id="E9NZW1"/>
<evidence type="ECO:0000256" key="10">
    <source>
        <dbReference type="ARBA" id="ARBA00022989"/>
    </source>
</evidence>
<geneLocation type="mitochondrion" evidence="20"/>
<organism evidence="20">
    <name type="scientific">Bigelowiella natans</name>
    <name type="common">Pedinomonas minutissima</name>
    <name type="synonym">Chlorarachnion sp. (strain CCMP621)</name>
    <dbReference type="NCBI Taxonomy" id="227086"/>
    <lineage>
        <taxon>Eukaryota</taxon>
        <taxon>Sar</taxon>
        <taxon>Rhizaria</taxon>
        <taxon>Cercozoa</taxon>
        <taxon>Chlorarachniophyceae</taxon>
        <taxon>Bigelowiella</taxon>
    </lineage>
</organism>
<comment type="similarity">
    <text evidence="16">Belongs to the complex I subunit 5 family.</text>
</comment>
<dbReference type="GO" id="GO:0005743">
    <property type="term" value="C:mitochondrial inner membrane"/>
    <property type="evidence" value="ECO:0007669"/>
    <property type="project" value="UniProtKB-SubCell"/>
</dbReference>
<dbReference type="InterPro" id="IPR010934">
    <property type="entry name" value="NADH_DH_su5_C"/>
</dbReference>
<evidence type="ECO:0000256" key="1">
    <source>
        <dbReference type="ARBA" id="ARBA00004448"/>
    </source>
</evidence>
<dbReference type="EMBL" id="HQ840955">
    <property type="protein sequence ID" value="ADV41808.1"/>
    <property type="molecule type" value="Genomic_DNA"/>
</dbReference>
<evidence type="ECO:0000259" key="18">
    <source>
        <dbReference type="Pfam" id="PF00662"/>
    </source>
</evidence>
<dbReference type="Pfam" id="PF06455">
    <property type="entry name" value="NADH5_C"/>
    <property type="match status" value="2"/>
</dbReference>
<keyword evidence="5" id="KW-0679">Respiratory chain</keyword>
<feature type="transmembrane region" description="Helical" evidence="16">
    <location>
        <begin position="272"/>
        <end position="293"/>
    </location>
</feature>
<keyword evidence="12 16" id="KW-0830">Ubiquinone</keyword>
<feature type="domain" description="NADH-Ubiquinone oxidoreductase (complex I) chain 5 N-terminal" evidence="18">
    <location>
        <begin position="64"/>
        <end position="114"/>
    </location>
</feature>
<dbReference type="PRINTS" id="PR01435">
    <property type="entry name" value="NPOXDRDTASE5"/>
</dbReference>
<keyword evidence="20" id="KW-0560">Oxidoreductase</keyword>
<keyword evidence="9" id="KW-0249">Electron transport</keyword>
<evidence type="ECO:0000256" key="2">
    <source>
        <dbReference type="ARBA" id="ARBA00012944"/>
    </source>
</evidence>
<dbReference type="Pfam" id="PF00361">
    <property type="entry name" value="Proton_antipo_M"/>
    <property type="match status" value="1"/>
</dbReference>
<sequence length="625" mass="67362">MYALIIILPLLSSVASGLFGWFLGGVGCSIVACTLLGLTALFSWIAFYQSALVGQSFCVYLFPWIHSGCLGSDWALLLDPLSTSMLIVVTSVSFCVHLYSTEYMGADPHLCRFMSYISFFTFFMVALVTADNLLQLFFGWEGVGLCSYLLISFWYTRIKATKAALKAVLVNRVADVFIVLGLGVCFFDYGTLGFATLFSVAPIHEGRIDALCLLLFLGAMGKSAQLGLHTWLPDAMEGPTPVSALIHAATMVTAGVFLVIRCSSLFEYSSFALSVVAVVGALTAFVAATIALVQHDVKKVIAYSTCSQLGYMFFACGLSGYGVGLFHLFNHAFFKALLFLSAGSLIHGMGDEQDMRKLGGVSGLMPFTYACVLLGSLSLAGFPFLSGFYSKDFILETAAGSYAVQGLFAYWLGSFTALLTAFYSFRLIYLAFMQEPGCNRIIGGNAHEPGPQMLLPMGLLAVGSIFSGFFFKDLFIGLGSGAFGSSIFVAASNANEFGAEFAPFFYKSLPLTLSLSGTVLSLLVYSSAGKGASVFWLKSRLLLSLLGKKWYFDSFYNRLFVLPSLLSGYRIFFRVLDKGFIEQVGPTGAGPASFALASAAKRLQTGFLHTYVTLLVAGLLILAVL</sequence>
<feature type="transmembrane region" description="Helical" evidence="16">
    <location>
        <begin position="176"/>
        <end position="201"/>
    </location>
</feature>
<evidence type="ECO:0000256" key="7">
    <source>
        <dbReference type="ARBA" id="ARBA00022792"/>
    </source>
</evidence>
<dbReference type="EC" id="7.1.1.2" evidence="2 16"/>
<feature type="transmembrane region" description="Helical" evidence="16">
    <location>
        <begin position="26"/>
        <end position="47"/>
    </location>
</feature>
<evidence type="ECO:0000256" key="13">
    <source>
        <dbReference type="ARBA" id="ARBA00023128"/>
    </source>
</evidence>
<reference evidence="20" key="1">
    <citation type="submission" date="2011-01" db="EMBL/GenBank/DDBJ databases">
        <authorList>
            <person name="Burger G."/>
        </authorList>
    </citation>
    <scope>NUCLEOTIDE SEQUENCE</scope>
</reference>
<feature type="domain" description="NADH dehydrogenase subunit 5 C-terminal" evidence="19">
    <location>
        <begin position="423"/>
        <end position="475"/>
    </location>
</feature>
<evidence type="ECO:0000313" key="20">
    <source>
        <dbReference type="EMBL" id="ADV41808.1"/>
    </source>
</evidence>
<keyword evidence="10 16" id="KW-1133">Transmembrane helix</keyword>
<keyword evidence="13 16" id="KW-0496">Mitochondrion</keyword>
<evidence type="ECO:0000256" key="6">
    <source>
        <dbReference type="ARBA" id="ARBA00022692"/>
    </source>
</evidence>
<dbReference type="Pfam" id="PF00662">
    <property type="entry name" value="Proton_antipo_N"/>
    <property type="match status" value="1"/>
</dbReference>
<feature type="transmembrane region" description="Helical" evidence="16">
    <location>
        <begin position="300"/>
        <end position="322"/>
    </location>
</feature>
<feature type="transmembrane region" description="Helical" evidence="16">
    <location>
        <begin position="513"/>
        <end position="537"/>
    </location>
</feature>
<evidence type="ECO:0000259" key="19">
    <source>
        <dbReference type="Pfam" id="PF06455"/>
    </source>
</evidence>
<dbReference type="PANTHER" id="PTHR42829">
    <property type="entry name" value="NADH-UBIQUINONE OXIDOREDUCTASE CHAIN 5"/>
    <property type="match status" value="1"/>
</dbReference>
<dbReference type="NCBIfam" id="NF005141">
    <property type="entry name" value="PRK06590.1"/>
    <property type="match status" value="1"/>
</dbReference>
<dbReference type="InterPro" id="IPR018393">
    <property type="entry name" value="NADHpl_OxRdtase_5_subgr"/>
</dbReference>
<gene>
    <name evidence="20" type="primary">nad5</name>
</gene>
<keyword evidence="4 16" id="KW-0813">Transport</keyword>
<dbReference type="NCBIfam" id="TIGR01974">
    <property type="entry name" value="NDH_I_L"/>
    <property type="match status" value="1"/>
</dbReference>
<feature type="transmembrane region" description="Helical" evidence="16">
    <location>
        <begin position="409"/>
        <end position="432"/>
    </location>
</feature>
<evidence type="ECO:0000256" key="3">
    <source>
        <dbReference type="ARBA" id="ARBA00021096"/>
    </source>
</evidence>
<dbReference type="InterPro" id="IPR001516">
    <property type="entry name" value="Proton_antipo_N"/>
</dbReference>
<accession>E9NZW1</accession>
<feature type="transmembrane region" description="Helical" evidence="16">
    <location>
        <begin position="113"/>
        <end position="130"/>
    </location>
</feature>
<keyword evidence="6 16" id="KW-0812">Transmembrane</keyword>
<dbReference type="InterPro" id="IPR003945">
    <property type="entry name" value="NU5C-like"/>
</dbReference>
<dbReference type="Gene3D" id="1.20.5.2700">
    <property type="match status" value="1"/>
</dbReference>
<keyword evidence="11 16" id="KW-0520">NAD</keyword>
<dbReference type="GO" id="GO:0015990">
    <property type="term" value="P:electron transport coupled proton transport"/>
    <property type="evidence" value="ECO:0007669"/>
    <property type="project" value="TreeGrafter"/>
</dbReference>
<evidence type="ECO:0000256" key="11">
    <source>
        <dbReference type="ARBA" id="ARBA00023027"/>
    </source>
</evidence>
<dbReference type="PANTHER" id="PTHR42829:SF2">
    <property type="entry name" value="NADH-UBIQUINONE OXIDOREDUCTASE CHAIN 5"/>
    <property type="match status" value="1"/>
</dbReference>
<feature type="domain" description="NADH dehydrogenase subunit 5 C-terminal" evidence="19">
    <location>
        <begin position="502"/>
        <end position="624"/>
    </location>
</feature>
<feature type="transmembrane region" description="Helical" evidence="16">
    <location>
        <begin position="244"/>
        <end position="266"/>
    </location>
</feature>
<dbReference type="PRINTS" id="PR01434">
    <property type="entry name" value="NADHDHGNASE5"/>
</dbReference>
<keyword evidence="7" id="KW-0999">Mitochondrion inner membrane</keyword>
<evidence type="ECO:0000256" key="16">
    <source>
        <dbReference type="RuleBase" id="RU003404"/>
    </source>
</evidence>
<comment type="function">
    <text evidence="16">Core subunit of the mitochondrial membrane respiratory chain NADH dehydrogenase (Complex I) which catalyzes electron transfer from NADH through the respiratory chain, using ubiquinone as an electron acceptor. Essential for the catalytic activity and assembly of complex I.</text>
</comment>
<feature type="transmembrane region" description="Helical" evidence="16">
    <location>
        <begin position="328"/>
        <end position="346"/>
    </location>
</feature>
<keyword evidence="8" id="KW-1278">Translocase</keyword>
<evidence type="ECO:0000256" key="14">
    <source>
        <dbReference type="ARBA" id="ARBA00023136"/>
    </source>
</evidence>
<feature type="transmembrane region" description="Helical" evidence="16">
    <location>
        <begin position="136"/>
        <end position="155"/>
    </location>
</feature>
<feature type="transmembrane region" description="Helical" evidence="16">
    <location>
        <begin position="367"/>
        <end position="389"/>
    </location>
</feature>
<feature type="transmembrane region" description="Helical" evidence="16">
    <location>
        <begin position="83"/>
        <end position="101"/>
    </location>
</feature>
<dbReference type="InterPro" id="IPR001750">
    <property type="entry name" value="ND/Mrp_TM"/>
</dbReference>
<feature type="domain" description="NADH:quinone oxidoreductase/Mrp antiporter transmembrane" evidence="17">
    <location>
        <begin position="130"/>
        <end position="416"/>
    </location>
</feature>
<evidence type="ECO:0000256" key="12">
    <source>
        <dbReference type="ARBA" id="ARBA00023075"/>
    </source>
</evidence>
<protein>
    <recommendedName>
        <fullName evidence="3 16">NADH-ubiquinone oxidoreductase chain 5</fullName>
        <ecNumber evidence="2 16">7.1.1.2</ecNumber>
    </recommendedName>
</protein>
<evidence type="ECO:0000256" key="8">
    <source>
        <dbReference type="ARBA" id="ARBA00022967"/>
    </source>
</evidence>
<evidence type="ECO:0000259" key="17">
    <source>
        <dbReference type="Pfam" id="PF00361"/>
    </source>
</evidence>
<reference evidence="20" key="2">
    <citation type="submission" date="2011-01" db="EMBL/GenBank/DDBJ databases">
        <authorList>
            <person name="McFadden G."/>
        </authorList>
    </citation>
    <scope>NUCLEOTIDE SEQUENCE</scope>
</reference>
<evidence type="ECO:0000256" key="5">
    <source>
        <dbReference type="ARBA" id="ARBA00022660"/>
    </source>
</evidence>
<dbReference type="GO" id="GO:0042773">
    <property type="term" value="P:ATP synthesis coupled electron transport"/>
    <property type="evidence" value="ECO:0007669"/>
    <property type="project" value="InterPro"/>
</dbReference>
<evidence type="ECO:0000256" key="15">
    <source>
        <dbReference type="ARBA" id="ARBA00049551"/>
    </source>
</evidence>
<name>E9NZW1_BIGNA</name>